<dbReference type="CDD" id="cd07185">
    <property type="entry name" value="OmpA_C-like"/>
    <property type="match status" value="1"/>
</dbReference>
<name>A0A1M4N7J0_9RHOB</name>
<dbReference type="PROSITE" id="PS51123">
    <property type="entry name" value="OMPA_2"/>
    <property type="match status" value="1"/>
</dbReference>
<feature type="compositionally biased region" description="Low complexity" evidence="8">
    <location>
        <begin position="135"/>
        <end position="150"/>
    </location>
</feature>
<keyword evidence="5 9" id="KW-1133">Transmembrane helix</keyword>
<dbReference type="PANTHER" id="PTHR30329">
    <property type="entry name" value="STATOR ELEMENT OF FLAGELLAR MOTOR COMPLEX"/>
    <property type="match status" value="1"/>
</dbReference>
<sequence>MAKKPIPLPIPVEEPKSEDCPKCPPVGAPAWMATFADMATLLMAFFVLILSFAEFNQPKFKMIAGSLKNSFGVQKQVPVIEQPKGTTVLKLEFSPSPDMSVIDEIKQETTETEKKQLETKPDETEGDGASGQGDEQAQAQEKAMQELAEALSEALQSGAVQAEVENGEVKLNFNEQAQSSEQLAQQLNEAADAVEQAAAQTGASPDDVSLGGLADDLRQMADMASGTGQQGTDSGDGTGGASDGETQRKAELAAAELTVALRQEIGEGLVTVEQEDGKVKVTVGAGGAFPSGTADLTAQAQEIMSRIAFESMEDSSEIVVTGHTDDVPVGAGSEFRDNLGLASARASSVVREIANSGLIDASRMTAVSKGETDPIADNSTAEGREQNRRIEIEIKY</sequence>
<evidence type="ECO:0000259" key="10">
    <source>
        <dbReference type="PROSITE" id="PS51123"/>
    </source>
</evidence>
<reference evidence="12" key="1">
    <citation type="submission" date="2016-09" db="EMBL/GenBank/DDBJ databases">
        <authorList>
            <person name="Wibberg D."/>
        </authorList>
    </citation>
    <scope>NUCLEOTIDE SEQUENCE [LARGE SCALE GENOMIC DNA]</scope>
</reference>
<dbReference type="EMBL" id="FMJB01000063">
    <property type="protein sequence ID" value="SCM69126.1"/>
    <property type="molecule type" value="Genomic_DNA"/>
</dbReference>
<evidence type="ECO:0000256" key="1">
    <source>
        <dbReference type="ARBA" id="ARBA00004162"/>
    </source>
</evidence>
<feature type="domain" description="OmpA-like" evidence="10">
    <location>
        <begin position="276"/>
        <end position="396"/>
    </location>
</feature>
<feature type="transmembrane region" description="Helical" evidence="9">
    <location>
        <begin position="31"/>
        <end position="53"/>
    </location>
</feature>
<protein>
    <recommendedName>
        <fullName evidence="10">OmpA-like domain-containing protein</fullName>
    </recommendedName>
</protein>
<evidence type="ECO:0000256" key="3">
    <source>
        <dbReference type="ARBA" id="ARBA00022475"/>
    </source>
</evidence>
<feature type="compositionally biased region" description="Basic and acidic residues" evidence="8">
    <location>
        <begin position="108"/>
        <end position="123"/>
    </location>
</feature>
<dbReference type="RefSeq" id="WP_072708382.1">
    <property type="nucleotide sequence ID" value="NZ_FMJB01000063.1"/>
</dbReference>
<feature type="compositionally biased region" description="Basic and acidic residues" evidence="8">
    <location>
        <begin position="382"/>
        <end position="396"/>
    </location>
</feature>
<keyword evidence="3" id="KW-1003">Cell membrane</keyword>
<dbReference type="InterPro" id="IPR006665">
    <property type="entry name" value="OmpA-like"/>
</dbReference>
<proteinExistence type="inferred from homology"/>
<keyword evidence="12" id="KW-1185">Reference proteome</keyword>
<gene>
    <name evidence="11" type="ORF">KARMA_3359</name>
</gene>
<dbReference type="PANTHER" id="PTHR30329:SF21">
    <property type="entry name" value="LIPOPROTEIN YIAD-RELATED"/>
    <property type="match status" value="1"/>
</dbReference>
<dbReference type="InterPro" id="IPR050330">
    <property type="entry name" value="Bact_OuterMem_StrucFunc"/>
</dbReference>
<evidence type="ECO:0000256" key="8">
    <source>
        <dbReference type="SAM" id="MobiDB-lite"/>
    </source>
</evidence>
<evidence type="ECO:0000256" key="7">
    <source>
        <dbReference type="PROSITE-ProRule" id="PRU00473"/>
    </source>
</evidence>
<accession>A0A1M4N7J0</accession>
<dbReference type="Proteomes" id="UP000184085">
    <property type="component" value="Unassembled WGS sequence"/>
</dbReference>
<dbReference type="AlphaFoldDB" id="A0A1M4N7J0"/>
<dbReference type="Pfam" id="PF13677">
    <property type="entry name" value="MotB_plug"/>
    <property type="match status" value="1"/>
</dbReference>
<dbReference type="InterPro" id="IPR025713">
    <property type="entry name" value="MotB-like_N_dom"/>
</dbReference>
<comment type="subcellular location">
    <subcellularLocation>
        <location evidence="1">Cell membrane</location>
        <topology evidence="1">Single-pass membrane protein</topology>
    </subcellularLocation>
</comment>
<evidence type="ECO:0000256" key="9">
    <source>
        <dbReference type="SAM" id="Phobius"/>
    </source>
</evidence>
<feature type="region of interest" description="Disordered" evidence="8">
    <location>
        <begin position="224"/>
        <end position="247"/>
    </location>
</feature>
<organism evidence="11 12">
    <name type="scientific">Donghicola eburneus</name>
    <dbReference type="NCBI Taxonomy" id="393278"/>
    <lineage>
        <taxon>Bacteria</taxon>
        <taxon>Pseudomonadati</taxon>
        <taxon>Pseudomonadota</taxon>
        <taxon>Alphaproteobacteria</taxon>
        <taxon>Rhodobacterales</taxon>
        <taxon>Roseobacteraceae</taxon>
        <taxon>Donghicola</taxon>
    </lineage>
</organism>
<evidence type="ECO:0000256" key="6">
    <source>
        <dbReference type="ARBA" id="ARBA00023136"/>
    </source>
</evidence>
<comment type="similarity">
    <text evidence="2">Belongs to the MotB family.</text>
</comment>
<dbReference type="GO" id="GO:0005886">
    <property type="term" value="C:plasma membrane"/>
    <property type="evidence" value="ECO:0007669"/>
    <property type="project" value="UniProtKB-SubCell"/>
</dbReference>
<feature type="region of interest" description="Disordered" evidence="8">
    <location>
        <begin position="180"/>
        <end position="212"/>
    </location>
</feature>
<dbReference type="Gene3D" id="3.30.1330.60">
    <property type="entry name" value="OmpA-like domain"/>
    <property type="match status" value="1"/>
</dbReference>
<dbReference type="InterPro" id="IPR036737">
    <property type="entry name" value="OmpA-like_sf"/>
</dbReference>
<evidence type="ECO:0000256" key="2">
    <source>
        <dbReference type="ARBA" id="ARBA00008914"/>
    </source>
</evidence>
<keyword evidence="6 7" id="KW-0472">Membrane</keyword>
<feature type="compositionally biased region" description="Low complexity" evidence="8">
    <location>
        <begin position="224"/>
        <end position="233"/>
    </location>
</feature>
<evidence type="ECO:0000256" key="5">
    <source>
        <dbReference type="ARBA" id="ARBA00022989"/>
    </source>
</evidence>
<feature type="compositionally biased region" description="Low complexity" evidence="8">
    <location>
        <begin position="180"/>
        <end position="203"/>
    </location>
</feature>
<evidence type="ECO:0000313" key="11">
    <source>
        <dbReference type="EMBL" id="SCM69126.1"/>
    </source>
</evidence>
<feature type="region of interest" description="Disordered" evidence="8">
    <location>
        <begin position="108"/>
        <end position="150"/>
    </location>
</feature>
<dbReference type="Pfam" id="PF00691">
    <property type="entry name" value="OmpA"/>
    <property type="match status" value="1"/>
</dbReference>
<dbReference type="SUPFAM" id="SSF103088">
    <property type="entry name" value="OmpA-like"/>
    <property type="match status" value="1"/>
</dbReference>
<evidence type="ECO:0000256" key="4">
    <source>
        <dbReference type="ARBA" id="ARBA00022692"/>
    </source>
</evidence>
<feature type="region of interest" description="Disordered" evidence="8">
    <location>
        <begin position="368"/>
        <end position="396"/>
    </location>
</feature>
<keyword evidence="4 9" id="KW-0812">Transmembrane</keyword>
<evidence type="ECO:0000313" key="12">
    <source>
        <dbReference type="Proteomes" id="UP000184085"/>
    </source>
</evidence>